<accession>A0AAX0LAR7</accession>
<feature type="region of interest" description="Disordered" evidence="1">
    <location>
        <begin position="31"/>
        <end position="59"/>
    </location>
</feature>
<evidence type="ECO:0000313" key="2">
    <source>
        <dbReference type="EMBL" id="OPA77342.1"/>
    </source>
</evidence>
<dbReference type="AlphaFoldDB" id="A0AAX0LAR7"/>
<protein>
    <submittedName>
        <fullName evidence="2">Uncharacterized protein</fullName>
    </submittedName>
</protein>
<gene>
    <name evidence="2" type="ORF">BFG04_04405</name>
</gene>
<feature type="compositionally biased region" description="Basic and acidic residues" evidence="1">
    <location>
        <begin position="31"/>
        <end position="43"/>
    </location>
</feature>
<organism evidence="2 3">
    <name type="scientific">Campylobacter pinnipediorum subsp. pinnipediorum</name>
    <dbReference type="NCBI Taxonomy" id="1660067"/>
    <lineage>
        <taxon>Bacteria</taxon>
        <taxon>Pseudomonadati</taxon>
        <taxon>Campylobacterota</taxon>
        <taxon>Epsilonproteobacteria</taxon>
        <taxon>Campylobacterales</taxon>
        <taxon>Campylobacteraceae</taxon>
        <taxon>Campylobacter</taxon>
    </lineage>
</organism>
<dbReference type="EMBL" id="MCRK01000036">
    <property type="protein sequence ID" value="OPA77342.1"/>
    <property type="molecule type" value="Genomic_DNA"/>
</dbReference>
<evidence type="ECO:0000256" key="1">
    <source>
        <dbReference type="SAM" id="MobiDB-lite"/>
    </source>
</evidence>
<comment type="caution">
    <text evidence="2">The sequence shown here is derived from an EMBL/GenBank/DDBJ whole genome shotgun (WGS) entry which is preliminary data.</text>
</comment>
<reference evidence="2 3" key="1">
    <citation type="submission" date="2016-08" db="EMBL/GenBank/DDBJ databases">
        <title>Campylobacter species from sea mammals.</title>
        <authorList>
            <person name="Gilbert M.J."/>
            <person name="Byrne B.A."/>
            <person name="Zomer A.L."/>
            <person name="Wagenaar J.A."/>
        </authorList>
    </citation>
    <scope>NUCLEOTIDE SEQUENCE [LARGE SCALE GENOMIC DNA]</scope>
    <source>
        <strain evidence="2 3">1105248</strain>
    </source>
</reference>
<sequence>MAKSVKKPEEVEVKKQVGSVEPVEFRLEDYETKTDELGDETGKAKGQAKQMEQEHKEVKEQVIKHKTTVSDFIRADELDKDKAKAMLELISKGIYFRKVVKASQEIVGVYESGGVNDESLKAINDFNTDEFIQKLNSYFVSDLKALRDDE</sequence>
<evidence type="ECO:0000313" key="3">
    <source>
        <dbReference type="Proteomes" id="UP000189728"/>
    </source>
</evidence>
<dbReference type="RefSeq" id="WP_069637495.1">
    <property type="nucleotide sequence ID" value="NZ_CP012546.1"/>
</dbReference>
<name>A0AAX0LAR7_9BACT</name>
<dbReference type="Proteomes" id="UP000189728">
    <property type="component" value="Unassembled WGS sequence"/>
</dbReference>
<proteinExistence type="predicted"/>